<dbReference type="RefSeq" id="WP_248878917.1">
    <property type="nucleotide sequence ID" value="NZ_CP066351.1"/>
</dbReference>
<protein>
    <recommendedName>
        <fullName evidence="3">50S ribosomal protein L29</fullName>
    </recommendedName>
</protein>
<dbReference type="EMBL" id="JBEPTQ010000002">
    <property type="protein sequence ID" value="MET4719944.1"/>
    <property type="molecule type" value="Genomic_DNA"/>
</dbReference>
<evidence type="ECO:0000313" key="1">
    <source>
        <dbReference type="EMBL" id="MET4719944.1"/>
    </source>
</evidence>
<accession>A0ABV2RSS2</accession>
<gene>
    <name evidence="1" type="ORF">ABIF63_004050</name>
</gene>
<organism evidence="1 2">
    <name type="scientific">Bradyrhizobium japonicum</name>
    <dbReference type="NCBI Taxonomy" id="375"/>
    <lineage>
        <taxon>Bacteria</taxon>
        <taxon>Pseudomonadati</taxon>
        <taxon>Pseudomonadota</taxon>
        <taxon>Alphaproteobacteria</taxon>
        <taxon>Hyphomicrobiales</taxon>
        <taxon>Nitrobacteraceae</taxon>
        <taxon>Bradyrhizobium</taxon>
    </lineage>
</organism>
<sequence length="69" mass="7737">MRNRAEANADVEARIAQIEQMTLDQIATFQGRMLSDITTGRIAPREASVLDRALRKRLKVLEQGLREGG</sequence>
<comment type="caution">
    <text evidence="1">The sequence shown here is derived from an EMBL/GenBank/DDBJ whole genome shotgun (WGS) entry which is preliminary data.</text>
</comment>
<proteinExistence type="predicted"/>
<evidence type="ECO:0008006" key="3">
    <source>
        <dbReference type="Google" id="ProtNLM"/>
    </source>
</evidence>
<keyword evidence="2" id="KW-1185">Reference proteome</keyword>
<evidence type="ECO:0000313" key="2">
    <source>
        <dbReference type="Proteomes" id="UP001549291"/>
    </source>
</evidence>
<name>A0ABV2RSS2_BRAJP</name>
<dbReference type="Proteomes" id="UP001549291">
    <property type="component" value="Unassembled WGS sequence"/>
</dbReference>
<reference evidence="1 2" key="1">
    <citation type="submission" date="2024-06" db="EMBL/GenBank/DDBJ databases">
        <title>Genomic Encyclopedia of Type Strains, Phase V (KMG-V): Genome sequencing to study the core and pangenomes of soil and plant-associated prokaryotes.</title>
        <authorList>
            <person name="Whitman W."/>
        </authorList>
    </citation>
    <scope>NUCLEOTIDE SEQUENCE [LARGE SCALE GENOMIC DNA]</scope>
    <source>
        <strain evidence="1 2">USDA 160</strain>
    </source>
</reference>